<dbReference type="RefSeq" id="WP_255134593.1">
    <property type="nucleotide sequence ID" value="NZ_CP175953.1"/>
</dbReference>
<dbReference type="Proteomes" id="UP001139125">
    <property type="component" value="Unassembled WGS sequence"/>
</dbReference>
<gene>
    <name evidence="2" type="ORF">NM125_09110</name>
</gene>
<accession>A0A9X2RE39</accession>
<dbReference type="InterPro" id="IPR050229">
    <property type="entry name" value="GlpE_sulfurtransferase"/>
</dbReference>
<dbReference type="InterPro" id="IPR001763">
    <property type="entry name" value="Rhodanese-like_dom"/>
</dbReference>
<proteinExistence type="predicted"/>
<dbReference type="PANTHER" id="PTHR43031:SF1">
    <property type="entry name" value="PYRIDINE NUCLEOTIDE-DISULPHIDE OXIDOREDUCTASE"/>
    <property type="match status" value="1"/>
</dbReference>
<dbReference type="PROSITE" id="PS50206">
    <property type="entry name" value="RHODANESE_3"/>
    <property type="match status" value="1"/>
</dbReference>
<dbReference type="PANTHER" id="PTHR43031">
    <property type="entry name" value="FAD-DEPENDENT OXIDOREDUCTASE"/>
    <property type="match status" value="1"/>
</dbReference>
<dbReference type="Gene3D" id="3.40.250.10">
    <property type="entry name" value="Rhodanese-like domain"/>
    <property type="match status" value="1"/>
</dbReference>
<evidence type="ECO:0000313" key="2">
    <source>
        <dbReference type="EMBL" id="MCP9291731.1"/>
    </source>
</evidence>
<reference evidence="2" key="1">
    <citation type="submission" date="2022-06" db="EMBL/GenBank/DDBJ databases">
        <title>Gracilimonas sp. CAU 1638 isolated from sea sediment.</title>
        <authorList>
            <person name="Kim W."/>
        </authorList>
    </citation>
    <scope>NUCLEOTIDE SEQUENCE</scope>
    <source>
        <strain evidence="2">CAU 1638</strain>
    </source>
</reference>
<sequence>MTATATLQRTDAETLHRKMTGEFAPIIINALSRDAYLAKHIPGSINIPTENAELAKEVIPFMDAEIIVYCANSDCDASPNLAQKLEEMGYTNVSDFEEGLAGWRQAGYELTGTEV</sequence>
<dbReference type="SMART" id="SM00450">
    <property type="entry name" value="RHOD"/>
    <property type="match status" value="1"/>
</dbReference>
<name>A0A9X2RE39_9BACT</name>
<keyword evidence="3" id="KW-1185">Reference proteome</keyword>
<dbReference type="AlphaFoldDB" id="A0A9X2RE39"/>
<comment type="caution">
    <text evidence="2">The sequence shown here is derived from an EMBL/GenBank/DDBJ whole genome shotgun (WGS) entry which is preliminary data.</text>
</comment>
<dbReference type="CDD" id="cd00158">
    <property type="entry name" value="RHOD"/>
    <property type="match status" value="1"/>
</dbReference>
<dbReference type="Pfam" id="PF00581">
    <property type="entry name" value="Rhodanese"/>
    <property type="match status" value="1"/>
</dbReference>
<dbReference type="SUPFAM" id="SSF52821">
    <property type="entry name" value="Rhodanese/Cell cycle control phosphatase"/>
    <property type="match status" value="1"/>
</dbReference>
<protein>
    <submittedName>
        <fullName evidence="2">Rhodanese-like domain-containing protein</fullName>
    </submittedName>
</protein>
<dbReference type="InterPro" id="IPR036873">
    <property type="entry name" value="Rhodanese-like_dom_sf"/>
</dbReference>
<evidence type="ECO:0000259" key="1">
    <source>
        <dbReference type="PROSITE" id="PS50206"/>
    </source>
</evidence>
<evidence type="ECO:0000313" key="3">
    <source>
        <dbReference type="Proteomes" id="UP001139125"/>
    </source>
</evidence>
<feature type="domain" description="Rhodanese" evidence="1">
    <location>
        <begin position="32"/>
        <end position="112"/>
    </location>
</feature>
<dbReference type="EMBL" id="JANDBC010000001">
    <property type="protein sequence ID" value="MCP9291731.1"/>
    <property type="molecule type" value="Genomic_DNA"/>
</dbReference>
<organism evidence="2 3">
    <name type="scientific">Gracilimonas sediminicola</name>
    <dbReference type="NCBI Taxonomy" id="2952158"/>
    <lineage>
        <taxon>Bacteria</taxon>
        <taxon>Pseudomonadati</taxon>
        <taxon>Balneolota</taxon>
        <taxon>Balneolia</taxon>
        <taxon>Balneolales</taxon>
        <taxon>Balneolaceae</taxon>
        <taxon>Gracilimonas</taxon>
    </lineage>
</organism>